<dbReference type="Gene3D" id="3.40.50.2000">
    <property type="entry name" value="Glycogen Phosphorylase B"/>
    <property type="match status" value="1"/>
</dbReference>
<protein>
    <submittedName>
        <fullName evidence="4">Uncharacterized protein</fullName>
    </submittedName>
</protein>
<proteinExistence type="inferred from homology"/>
<dbReference type="Proteomes" id="UP000242715">
    <property type="component" value="Unassembled WGS sequence"/>
</dbReference>
<dbReference type="AlphaFoldDB" id="A0A2Z6LRR3"/>
<accession>A0A2Z6LRR3</accession>
<evidence type="ECO:0000256" key="2">
    <source>
        <dbReference type="ARBA" id="ARBA00022676"/>
    </source>
</evidence>
<keyword evidence="2" id="KW-0328">Glycosyltransferase</keyword>
<keyword evidence="5" id="KW-1185">Reference proteome</keyword>
<comment type="similarity">
    <text evidence="1">Belongs to the UDP-glycosyltransferase family.</text>
</comment>
<reference evidence="5" key="1">
    <citation type="journal article" date="2017" name="Front. Plant Sci.">
        <title>Climate Clever Clovers: New Paradigm to Reduce the Environmental Footprint of Ruminants by Breeding Low Methanogenic Forages Utilizing Haplotype Variation.</title>
        <authorList>
            <person name="Kaur P."/>
            <person name="Appels R."/>
            <person name="Bayer P.E."/>
            <person name="Keeble-Gagnere G."/>
            <person name="Wang J."/>
            <person name="Hirakawa H."/>
            <person name="Shirasawa K."/>
            <person name="Vercoe P."/>
            <person name="Stefanova K."/>
            <person name="Durmic Z."/>
            <person name="Nichols P."/>
            <person name="Revell C."/>
            <person name="Isobe S.N."/>
            <person name="Edwards D."/>
            <person name="Erskine W."/>
        </authorList>
    </citation>
    <scope>NUCLEOTIDE SEQUENCE [LARGE SCALE GENOMIC DNA]</scope>
    <source>
        <strain evidence="5">cv. Daliak</strain>
    </source>
</reference>
<gene>
    <name evidence="4" type="ORF">TSUD_110840</name>
</gene>
<name>A0A2Z6LRR3_TRISU</name>
<keyword evidence="3" id="KW-0808">Transferase</keyword>
<dbReference type="PANTHER" id="PTHR48047">
    <property type="entry name" value="GLYCOSYLTRANSFERASE"/>
    <property type="match status" value="1"/>
</dbReference>
<evidence type="ECO:0000313" key="5">
    <source>
        <dbReference type="Proteomes" id="UP000242715"/>
    </source>
</evidence>
<evidence type="ECO:0000256" key="1">
    <source>
        <dbReference type="ARBA" id="ARBA00009995"/>
    </source>
</evidence>
<dbReference type="Pfam" id="PF00201">
    <property type="entry name" value="UDPGT"/>
    <property type="match status" value="1"/>
</dbReference>
<dbReference type="SUPFAM" id="SSF53756">
    <property type="entry name" value="UDP-Glycosyltransferase/glycogen phosphorylase"/>
    <property type="match status" value="1"/>
</dbReference>
<dbReference type="PANTHER" id="PTHR48047:SF61">
    <property type="entry name" value="OS04G0273600 PROTEIN"/>
    <property type="match status" value="1"/>
</dbReference>
<evidence type="ECO:0000256" key="3">
    <source>
        <dbReference type="ARBA" id="ARBA00022679"/>
    </source>
</evidence>
<dbReference type="OrthoDB" id="5835829at2759"/>
<evidence type="ECO:0000313" key="4">
    <source>
        <dbReference type="EMBL" id="GAU21944.1"/>
    </source>
</evidence>
<sequence>MEDLLFEGKLTKLTLNLFSAFLSHCGWNSVLESLSHGVPILGWPMAAKQFFNCKFLEEEIGVCVEVARGKSCEVKYEDIVEKIELVMSESGLKIRENACKIKDMIRNAVRDENEDGIKGSSVRGIDEFLSAAGKSNEVTLSE</sequence>
<dbReference type="EMBL" id="DF973240">
    <property type="protein sequence ID" value="GAU21944.1"/>
    <property type="molecule type" value="Genomic_DNA"/>
</dbReference>
<dbReference type="InterPro" id="IPR002213">
    <property type="entry name" value="UDP_glucos_trans"/>
</dbReference>
<dbReference type="GO" id="GO:0035251">
    <property type="term" value="F:UDP-glucosyltransferase activity"/>
    <property type="evidence" value="ECO:0007669"/>
    <property type="project" value="TreeGrafter"/>
</dbReference>
<organism evidence="4 5">
    <name type="scientific">Trifolium subterraneum</name>
    <name type="common">Subterranean clover</name>
    <dbReference type="NCBI Taxonomy" id="3900"/>
    <lineage>
        <taxon>Eukaryota</taxon>
        <taxon>Viridiplantae</taxon>
        <taxon>Streptophyta</taxon>
        <taxon>Embryophyta</taxon>
        <taxon>Tracheophyta</taxon>
        <taxon>Spermatophyta</taxon>
        <taxon>Magnoliopsida</taxon>
        <taxon>eudicotyledons</taxon>
        <taxon>Gunneridae</taxon>
        <taxon>Pentapetalae</taxon>
        <taxon>rosids</taxon>
        <taxon>fabids</taxon>
        <taxon>Fabales</taxon>
        <taxon>Fabaceae</taxon>
        <taxon>Papilionoideae</taxon>
        <taxon>50 kb inversion clade</taxon>
        <taxon>NPAAA clade</taxon>
        <taxon>Hologalegina</taxon>
        <taxon>IRL clade</taxon>
        <taxon>Trifolieae</taxon>
        <taxon>Trifolium</taxon>
    </lineage>
</organism>